<organism evidence="3 4">
    <name type="scientific">Rhodococcus baikonurensis</name>
    <dbReference type="NCBI Taxonomy" id="172041"/>
    <lineage>
        <taxon>Bacteria</taxon>
        <taxon>Bacillati</taxon>
        <taxon>Actinomycetota</taxon>
        <taxon>Actinomycetes</taxon>
        <taxon>Mycobacteriales</taxon>
        <taxon>Nocardiaceae</taxon>
        <taxon>Rhodococcus</taxon>
        <taxon>Rhodococcus erythropolis group</taxon>
    </lineage>
</organism>
<gene>
    <name evidence="3" type="ORF">ACFFQ6_33765</name>
</gene>
<protein>
    <submittedName>
        <fullName evidence="3">Site-specific integrase</fullName>
    </submittedName>
</protein>
<evidence type="ECO:0000313" key="3">
    <source>
        <dbReference type="EMBL" id="MFB9784672.1"/>
    </source>
</evidence>
<keyword evidence="1" id="KW-0238">DNA-binding</keyword>
<evidence type="ECO:0000256" key="1">
    <source>
        <dbReference type="ARBA" id="ARBA00023125"/>
    </source>
</evidence>
<keyword evidence="4" id="KW-1185">Reference proteome</keyword>
<feature type="non-terminal residue" evidence="3">
    <location>
        <position position="160"/>
    </location>
</feature>
<evidence type="ECO:0000313" key="4">
    <source>
        <dbReference type="Proteomes" id="UP001589587"/>
    </source>
</evidence>
<dbReference type="InterPro" id="IPR010998">
    <property type="entry name" value="Integrase_recombinase_N"/>
</dbReference>
<proteinExistence type="predicted"/>
<sequence>MSEGESSRDLSGLVVARVGRLTATGQASEPYVLQRSDGERVESVEVFFRELIASGRSVATVRSYGMDLLRWWRFLHAVDMAWDRASRVDARDFSCWIQLTAKMRQGSGGPASAELAATAAASPNPVTGKPALGAGYSPATVAHSETVLRSFYDFHRDAGT</sequence>
<dbReference type="Proteomes" id="UP001589587">
    <property type="component" value="Unassembled WGS sequence"/>
</dbReference>
<dbReference type="InterPro" id="IPR004107">
    <property type="entry name" value="Integrase_SAM-like_N"/>
</dbReference>
<dbReference type="EMBL" id="JBHMAS010000090">
    <property type="protein sequence ID" value="MFB9784672.1"/>
    <property type="molecule type" value="Genomic_DNA"/>
</dbReference>
<dbReference type="Pfam" id="PF02899">
    <property type="entry name" value="Phage_int_SAM_1"/>
    <property type="match status" value="1"/>
</dbReference>
<evidence type="ECO:0000259" key="2">
    <source>
        <dbReference type="Pfam" id="PF02899"/>
    </source>
</evidence>
<name>A0ABV5XRX5_9NOCA</name>
<dbReference type="RefSeq" id="WP_378376899.1">
    <property type="nucleotide sequence ID" value="NZ_JBHMAS010000090.1"/>
</dbReference>
<dbReference type="Gene3D" id="1.10.150.130">
    <property type="match status" value="1"/>
</dbReference>
<comment type="caution">
    <text evidence="3">The sequence shown here is derived from an EMBL/GenBank/DDBJ whole genome shotgun (WGS) entry which is preliminary data.</text>
</comment>
<feature type="domain" description="Integrase SAM-like N-terminal" evidence="2">
    <location>
        <begin position="45"/>
        <end position="97"/>
    </location>
</feature>
<accession>A0ABV5XRX5</accession>
<reference evidence="3 4" key="1">
    <citation type="submission" date="2024-09" db="EMBL/GenBank/DDBJ databases">
        <authorList>
            <person name="Sun Q."/>
            <person name="Mori K."/>
        </authorList>
    </citation>
    <scope>NUCLEOTIDE SEQUENCE [LARGE SCALE GENOMIC DNA]</scope>
    <source>
        <strain evidence="3 4">JCM 11411</strain>
    </source>
</reference>